<evidence type="ECO:0000256" key="1">
    <source>
        <dbReference type="SAM" id="Phobius"/>
    </source>
</evidence>
<sequence length="169" mass="19673">MREGRRQAVAARGIGRMDKRFVYPFFGIHMLMFGLSGFFMAYSSSRPDLLFIYMHGGIAIVVYLAFYLAIFGRDEVKWMLINAALGILGIYSQVGWLLARFGKRIDDYPWYVHVTPFLYYMLYTFLLRQFLIDVTRSRDNPARRALVNNAYVAVSLLVYLGTLWRLRPG</sequence>
<feature type="transmembrane region" description="Helical" evidence="1">
    <location>
        <begin position="49"/>
        <end position="71"/>
    </location>
</feature>
<feature type="transmembrane region" description="Helical" evidence="1">
    <location>
        <begin position="110"/>
        <end position="127"/>
    </location>
</feature>
<dbReference type="RefSeq" id="WP_187569773.1">
    <property type="nucleotide sequence ID" value="NZ_CP060711.1"/>
</dbReference>
<dbReference type="Proteomes" id="UP000515977">
    <property type="component" value="Chromosome"/>
</dbReference>
<reference evidence="2 3" key="1">
    <citation type="submission" date="2020-08" db="EMBL/GenBank/DDBJ databases">
        <title>Genome sequence of Thermomonas brevis KACC 16975T.</title>
        <authorList>
            <person name="Hyun D.-W."/>
            <person name="Bae J.-W."/>
        </authorList>
    </citation>
    <scope>NUCLEOTIDE SEQUENCE [LARGE SCALE GENOMIC DNA]</scope>
    <source>
        <strain evidence="2 3">KACC 16975</strain>
    </source>
</reference>
<accession>A0A7G9QRN6</accession>
<keyword evidence="1" id="KW-0472">Membrane</keyword>
<name>A0A7G9QRN6_9GAMM</name>
<proteinExistence type="predicted"/>
<feature type="transmembrane region" description="Helical" evidence="1">
    <location>
        <begin position="21"/>
        <end position="43"/>
    </location>
</feature>
<dbReference type="KEGG" id="tbv:H9L17_12560"/>
<keyword evidence="3" id="KW-1185">Reference proteome</keyword>
<organism evidence="2 3">
    <name type="scientific">Thermomonas brevis</name>
    <dbReference type="NCBI Taxonomy" id="215691"/>
    <lineage>
        <taxon>Bacteria</taxon>
        <taxon>Pseudomonadati</taxon>
        <taxon>Pseudomonadota</taxon>
        <taxon>Gammaproteobacteria</taxon>
        <taxon>Lysobacterales</taxon>
        <taxon>Lysobacteraceae</taxon>
        <taxon>Thermomonas</taxon>
    </lineage>
</organism>
<feature type="transmembrane region" description="Helical" evidence="1">
    <location>
        <begin position="148"/>
        <end position="166"/>
    </location>
</feature>
<gene>
    <name evidence="2" type="ORF">H9L17_12560</name>
</gene>
<protein>
    <submittedName>
        <fullName evidence="2">Uncharacterized protein</fullName>
    </submittedName>
</protein>
<dbReference type="EMBL" id="CP060711">
    <property type="protein sequence ID" value="QNN46011.1"/>
    <property type="molecule type" value="Genomic_DNA"/>
</dbReference>
<feature type="transmembrane region" description="Helical" evidence="1">
    <location>
        <begin position="78"/>
        <end position="98"/>
    </location>
</feature>
<dbReference type="AlphaFoldDB" id="A0A7G9QRN6"/>
<evidence type="ECO:0000313" key="2">
    <source>
        <dbReference type="EMBL" id="QNN46011.1"/>
    </source>
</evidence>
<keyword evidence="1" id="KW-1133">Transmembrane helix</keyword>
<keyword evidence="1" id="KW-0812">Transmembrane</keyword>
<evidence type="ECO:0000313" key="3">
    <source>
        <dbReference type="Proteomes" id="UP000515977"/>
    </source>
</evidence>